<keyword evidence="1" id="KW-1133">Transmembrane helix</keyword>
<sequence length="69" mass="7288">MPKLPTILDFFSGLFVGVGIGGAVLVFYLVYALTGLMFLSALAGLLVGCVFVFFSLVAKSLSILLKKSI</sequence>
<organism evidence="2 3">
    <name type="scientific">Helicobacter canis</name>
    <dbReference type="NCBI Taxonomy" id="29419"/>
    <lineage>
        <taxon>Bacteria</taxon>
        <taxon>Pseudomonadati</taxon>
        <taxon>Campylobacterota</taxon>
        <taxon>Epsilonproteobacteria</taxon>
        <taxon>Campylobacterales</taxon>
        <taxon>Helicobacteraceae</taxon>
        <taxon>Helicobacter</taxon>
    </lineage>
</organism>
<dbReference type="RefSeq" id="WP_115012066.1">
    <property type="nucleotide sequence ID" value="NZ_UGHV01000001.1"/>
</dbReference>
<protein>
    <submittedName>
        <fullName evidence="2">Uncharacterized protein</fullName>
    </submittedName>
</protein>
<dbReference type="AlphaFoldDB" id="A0A377J5X4"/>
<dbReference type="OrthoDB" id="9963009at2"/>
<proteinExistence type="predicted"/>
<evidence type="ECO:0000256" key="1">
    <source>
        <dbReference type="SAM" id="Phobius"/>
    </source>
</evidence>
<evidence type="ECO:0000313" key="3">
    <source>
        <dbReference type="Proteomes" id="UP000254841"/>
    </source>
</evidence>
<reference evidence="2 3" key="1">
    <citation type="submission" date="2018-06" db="EMBL/GenBank/DDBJ databases">
        <authorList>
            <consortium name="Pathogen Informatics"/>
            <person name="Doyle S."/>
        </authorList>
    </citation>
    <scope>NUCLEOTIDE SEQUENCE [LARGE SCALE GENOMIC DNA]</scope>
    <source>
        <strain evidence="2 3">NCTC12410</strain>
    </source>
</reference>
<keyword evidence="1" id="KW-0472">Membrane</keyword>
<feature type="transmembrane region" description="Helical" evidence="1">
    <location>
        <begin position="7"/>
        <end position="31"/>
    </location>
</feature>
<keyword evidence="1" id="KW-0812">Transmembrane</keyword>
<evidence type="ECO:0000313" key="2">
    <source>
        <dbReference type="EMBL" id="STO97860.1"/>
    </source>
</evidence>
<name>A0A377J5X4_9HELI</name>
<accession>A0A377J5X4</accession>
<feature type="transmembrane region" description="Helical" evidence="1">
    <location>
        <begin position="37"/>
        <end position="58"/>
    </location>
</feature>
<gene>
    <name evidence="2" type="ORF">NCTC12410_01701</name>
</gene>
<dbReference type="EMBL" id="UGHV01000001">
    <property type="protein sequence ID" value="STO97860.1"/>
    <property type="molecule type" value="Genomic_DNA"/>
</dbReference>
<dbReference type="Proteomes" id="UP000254841">
    <property type="component" value="Unassembled WGS sequence"/>
</dbReference>